<sequence length="224" mass="26263">MKQDKKELDKLIFPDFEKNIINISSSFSKYLGVKTDKSTLKILDDELVKDYEDVIFIIFDGLGKNPIEINLEEGSFIRSHVKEYLTTTYPSTTTNATTTFMSNLYPMEHGWFAWSLYYEEIDKCLDIFTGRDSFTQKVTHKGYTNTKYKFTPYFENNPREDVSVYSIFPFFVSEGRNNKTVNASTVDELFIELEKIVKYKGKKFVYCYCDDPDKTMQTIKKFSL</sequence>
<name>A0A5J4QNW8_9ZZZZ</name>
<evidence type="ECO:0000313" key="1">
    <source>
        <dbReference type="EMBL" id="KAA6323657.1"/>
    </source>
</evidence>
<dbReference type="AlphaFoldDB" id="A0A5J4QNW8"/>
<dbReference type="Gene3D" id="3.40.720.10">
    <property type="entry name" value="Alkaline Phosphatase, subunit A"/>
    <property type="match status" value="1"/>
</dbReference>
<proteinExistence type="predicted"/>
<dbReference type="SUPFAM" id="SSF53649">
    <property type="entry name" value="Alkaline phosphatase-like"/>
    <property type="match status" value="1"/>
</dbReference>
<protein>
    <recommendedName>
        <fullName evidence="2">Type I phosphodiesterase / nucleotide pyrophosphatase</fullName>
    </recommendedName>
</protein>
<comment type="caution">
    <text evidence="1">The sequence shown here is derived from an EMBL/GenBank/DDBJ whole genome shotgun (WGS) entry which is preliminary data.</text>
</comment>
<dbReference type="InterPro" id="IPR017850">
    <property type="entry name" value="Alkaline_phosphatase_core_sf"/>
</dbReference>
<reference evidence="1" key="1">
    <citation type="submission" date="2019-03" db="EMBL/GenBank/DDBJ databases">
        <title>Single cell metagenomics reveals metabolic interactions within the superorganism composed of flagellate Streblomastix strix and complex community of Bacteroidetes bacteria on its surface.</title>
        <authorList>
            <person name="Treitli S.C."/>
            <person name="Kolisko M."/>
            <person name="Husnik F."/>
            <person name="Keeling P."/>
            <person name="Hampl V."/>
        </authorList>
    </citation>
    <scope>NUCLEOTIDE SEQUENCE</scope>
    <source>
        <strain evidence="1">STM</strain>
    </source>
</reference>
<evidence type="ECO:0008006" key="2">
    <source>
        <dbReference type="Google" id="ProtNLM"/>
    </source>
</evidence>
<gene>
    <name evidence="1" type="ORF">EZS27_026926</name>
</gene>
<organism evidence="1">
    <name type="scientific">termite gut metagenome</name>
    <dbReference type="NCBI Taxonomy" id="433724"/>
    <lineage>
        <taxon>unclassified sequences</taxon>
        <taxon>metagenomes</taxon>
        <taxon>organismal metagenomes</taxon>
    </lineage>
</organism>
<accession>A0A5J4QNW8</accession>
<dbReference type="EMBL" id="SNRY01002754">
    <property type="protein sequence ID" value="KAA6323657.1"/>
    <property type="molecule type" value="Genomic_DNA"/>
</dbReference>